<feature type="signal peptide" evidence="3">
    <location>
        <begin position="1"/>
        <end position="33"/>
    </location>
</feature>
<protein>
    <submittedName>
        <fullName evidence="4">Autotransporter-associated beta strand repeat-containing protein</fullName>
    </submittedName>
</protein>
<reference evidence="4" key="1">
    <citation type="submission" date="2021-01" db="EMBL/GenBank/DDBJ databases">
        <title>Modified the classification status of verrucomicrobia.</title>
        <authorList>
            <person name="Feng X."/>
        </authorList>
    </citation>
    <scope>NUCLEOTIDE SEQUENCE</scope>
    <source>
        <strain evidence="4">JCM 18052</strain>
    </source>
</reference>
<dbReference type="InterPro" id="IPR011050">
    <property type="entry name" value="Pectin_lyase_fold/virulence"/>
</dbReference>
<evidence type="ECO:0000256" key="2">
    <source>
        <dbReference type="SAM" id="MobiDB-lite"/>
    </source>
</evidence>
<name>A0A934R675_9BACT</name>
<gene>
    <name evidence="4" type="ORF">JIN84_13915</name>
</gene>
<evidence type="ECO:0000256" key="1">
    <source>
        <dbReference type="ARBA" id="ARBA00022729"/>
    </source>
</evidence>
<accession>A0A934R675</accession>
<feature type="chain" id="PRO_5037803070" evidence="3">
    <location>
        <begin position="34"/>
        <end position="1727"/>
    </location>
</feature>
<dbReference type="Proteomes" id="UP000600139">
    <property type="component" value="Unassembled WGS sequence"/>
</dbReference>
<dbReference type="RefSeq" id="WP_200351647.1">
    <property type="nucleotide sequence ID" value="NZ_BAABHZ010000006.1"/>
</dbReference>
<proteinExistence type="predicted"/>
<evidence type="ECO:0000313" key="5">
    <source>
        <dbReference type="Proteomes" id="UP000600139"/>
    </source>
</evidence>
<dbReference type="Pfam" id="PF12951">
    <property type="entry name" value="PATR"/>
    <property type="match status" value="2"/>
</dbReference>
<evidence type="ECO:0000256" key="3">
    <source>
        <dbReference type="SAM" id="SignalP"/>
    </source>
</evidence>
<feature type="region of interest" description="Disordered" evidence="2">
    <location>
        <begin position="94"/>
        <end position="114"/>
    </location>
</feature>
<evidence type="ECO:0000313" key="4">
    <source>
        <dbReference type="EMBL" id="MBK1816718.1"/>
    </source>
</evidence>
<keyword evidence="1 3" id="KW-0732">Signal</keyword>
<comment type="caution">
    <text evidence="4">The sequence shown here is derived from an EMBL/GenBank/DDBJ whole genome shotgun (WGS) entry which is preliminary data.</text>
</comment>
<dbReference type="EMBL" id="JAENIK010000011">
    <property type="protein sequence ID" value="MBK1816718.1"/>
    <property type="molecule type" value="Genomic_DNA"/>
</dbReference>
<dbReference type="NCBIfam" id="TIGR02601">
    <property type="entry name" value="autotrns_rpt"/>
    <property type="match status" value="2"/>
</dbReference>
<sequence>MKPKFLTPKLRSHLLGASLVTAVTICFSSSAFAVDNFWTGNTSTDWNTASNWSLNRVPANPNGETSGDPFDDAVVNVASPVAKITATVPIPRDFRVGQGEGTNGRVDHSAGSASTGGGNWAFIGRQGGTGVYNLANTSASGGAFTGFGTGSGSFTCNGSRLYVGGANGETPTNGNGTFNVNTTGTLAIGSDLAIGSGTGAVGVVNVDAGTVTSGGWTFIGKDENGAGGVGSLKISGGSVSNNNSRTYVGLGNSAGSITMSGGTYNNTAGGDNTFFVVGCLNLPNATTSSFSITGGTLNAARRLSIGGMDGNNGDNNAGFIGSGKGQMTINGANALVNSTGEFWVGQGAGSVGALELNAGTLQVGSWMAVGRGGSTGSVNMTGGTLAKTGDGHLIIGDNGTATFGKSAGTITVNNDIWVGQGGSGNGVFNVSGGSITNNAWVAIGRDGGTGEVNMTGGTWVKNGGPNDGFDIGASGTGTLNLSAGTIDVQAGPTYVPENNTGNFNLSLTGEFKAGYFQIAKNGGSTGNVSLKGGKLQVNQIAGGGGTENVSFDGTEIIARGIQPTFISGLENAVLAAGNLKINSNGFAIASAQVFTGTGGLVKSGAGTLTLTGGNTYTGLTSITGGKLDINTNSVGGGDISVSSGAVLGVTPVFFGSQLNTANLTFGAGSSSVDINYGGMSGNPTDLPPLNVTNTLAINGTVALNLTNSLPQTGEFPLVTYNIKTGGNFVLGTLPPGVQAELIHDDFNKTYYLNIISVAVPRWDGTINGVWDVNTTENWIDEVSGAPSKFINGNPVLFNDLPSGDPPITAITLGTAVLPSQVTFNNFALDYSLSPTAPAGKISGAASLTKLGTASLTISTLNDYTGKTTLGGGVTSVTTLANGGDPSSLGAASASPGNLVFAGGILNYTGANTTINRGYQISAATDTVASGLTITNNLTLSGEAKTELGKFVKNGPGTLTLTNPGANVLANSTNGASYIVNNGSVVLSGGGTQTNSVTGEIWVGNTSDTAANLTLANTTLTNNTWLTVGVGNGTTGLVSSLTVTGSTVTSGSSTLGYDGGIANHLATANATFTNSSFTTGTLNLSESGGSTATLTFDGTSTATTGELFVGKNGGSNGTLVLKGSSVYNTASPLRVGFNTGSTGTVSIEGTAVLNRTANYTSVGVNGTGHLTVKGQGTLNTPTGDFNITDLANSVGSLTLQDSGTVNVGTTFFGKATGSSATVTISSGTYNGTGNAYVANGTTSTGLVTQTGGTVNIGNDGGEVFIGARGTGTWTQSAGVVNARGWVGVGRYAEPGANGTLNVTGGTFNQLTTGRNFIIGEETTGVMNISVNGTVNAAGGPGIFVSNSTVGNGTINLSTGGTLVARSIQEGVGGTSAVNFDGGTLRAQAAGVNAVFLQKLDSAVIKTGGITIDSNGQNLVFNQILSDDGSTGILTKTGNGALLLNEVNTYDGNTVVSGGSLGGTGTIPGAVSILAGANLNPGATAGTLTAGSVTFAATSTFTTDLAADQDKLAVTGNLNIGSATLILNGTPTAAVYILASYGSLTGTFSSTPVLPSGYSIDYAYQGNQIAIKRSSSPFEAWIATYFPGQTNASVIGAAADPDGDGSSNILEFALGGLPNSGSDGPKVYHIEADGSVDVGVNKELLMTIAVRSGTPTFSTATSPSATKDGVTYTIQGSTDLTGFAVGVTGVNVVAPAGPIAPPSGYEYRTFSLNGSDTLPNKGFLRVKVE</sequence>
<dbReference type="InterPro" id="IPR013425">
    <property type="entry name" value="Autotrns_rpt"/>
</dbReference>
<keyword evidence="5" id="KW-1185">Reference proteome</keyword>
<organism evidence="4 5">
    <name type="scientific">Luteolibacter yonseiensis</name>
    <dbReference type="NCBI Taxonomy" id="1144680"/>
    <lineage>
        <taxon>Bacteria</taxon>
        <taxon>Pseudomonadati</taxon>
        <taxon>Verrucomicrobiota</taxon>
        <taxon>Verrucomicrobiia</taxon>
        <taxon>Verrucomicrobiales</taxon>
        <taxon>Verrucomicrobiaceae</taxon>
        <taxon>Luteolibacter</taxon>
    </lineage>
</organism>
<dbReference type="SUPFAM" id="SSF51126">
    <property type="entry name" value="Pectin lyase-like"/>
    <property type="match status" value="1"/>
</dbReference>